<dbReference type="PANTHER" id="PTHR32182:SF22">
    <property type="entry name" value="ATP-DEPENDENT ENDONUCLEASE, OLD FAMILY-RELATED"/>
    <property type="match status" value="1"/>
</dbReference>
<feature type="domain" description="ATPase AAA-type core" evidence="1">
    <location>
        <begin position="292"/>
        <end position="391"/>
    </location>
</feature>
<protein>
    <recommendedName>
        <fullName evidence="1">ATPase AAA-type core domain-containing protein</fullName>
    </recommendedName>
</protein>
<dbReference type="GO" id="GO:0005524">
    <property type="term" value="F:ATP binding"/>
    <property type="evidence" value="ECO:0007669"/>
    <property type="project" value="InterPro"/>
</dbReference>
<sequence length="464" mass="50846">MLTRIEVDGFKNLLGFSAEFGPFTCIAGPNAVGKSNLFDAIEFLSLLAEYPLEEAASRVRATLGSHESARALFWNDGEVWADRIHIAVEMIVDGSVADGLGRADKLRNPKLRYEVELTFNGRLRLAGERLIVVGGASASEVVHFPHHPSFAVAHRLDDATPSKVIFDLAAGSMPDASLPPNLDSARKTTLQLYNTIEHPEILAAREQMLSWRRLALEPSELRKPHVIGSAQRLSASGEHLPLLMMKFTRPDGSAHDDVSAADLLSAELVAKLGPIVSLRKIWVDEDTERQLLTIRATTQSGETISARKLSDGTLRYLALLLLGHEGGDHVSCIEEPENGVHPRRFTELADNLVDLATDAEVDVSEELQAHGKHDGIPLRQVIVNTHSAELVKQVYARRKGDLLMATTALISGPKGRDARALRLHPIRQTWRCRAGVRGVTLPIYSYLDPQAVAVTTSHAADEDR</sequence>
<evidence type="ECO:0000313" key="3">
    <source>
        <dbReference type="Proteomes" id="UP000031599"/>
    </source>
</evidence>
<dbReference type="Proteomes" id="UP000031599">
    <property type="component" value="Unassembled WGS sequence"/>
</dbReference>
<comment type="caution">
    <text evidence="2">The sequence shown here is derived from an EMBL/GenBank/DDBJ whole genome shotgun (WGS) entry which is preliminary data.</text>
</comment>
<name>A0A0C2DFM6_9BACT</name>
<dbReference type="EMBL" id="JMCC02000011">
    <property type="protein sequence ID" value="KIG18432.1"/>
    <property type="molecule type" value="Genomic_DNA"/>
</dbReference>
<dbReference type="AlphaFoldDB" id="A0A0C2DFM6"/>
<dbReference type="GO" id="GO:0016887">
    <property type="term" value="F:ATP hydrolysis activity"/>
    <property type="evidence" value="ECO:0007669"/>
    <property type="project" value="InterPro"/>
</dbReference>
<organism evidence="2 3">
    <name type="scientific">Enhygromyxa salina</name>
    <dbReference type="NCBI Taxonomy" id="215803"/>
    <lineage>
        <taxon>Bacteria</taxon>
        <taxon>Pseudomonadati</taxon>
        <taxon>Myxococcota</taxon>
        <taxon>Polyangia</taxon>
        <taxon>Nannocystales</taxon>
        <taxon>Nannocystaceae</taxon>
        <taxon>Enhygromyxa</taxon>
    </lineage>
</organism>
<dbReference type="InterPro" id="IPR027417">
    <property type="entry name" value="P-loop_NTPase"/>
</dbReference>
<evidence type="ECO:0000313" key="2">
    <source>
        <dbReference type="EMBL" id="KIG18432.1"/>
    </source>
</evidence>
<dbReference type="GO" id="GO:0006302">
    <property type="term" value="P:double-strand break repair"/>
    <property type="evidence" value="ECO:0007669"/>
    <property type="project" value="TreeGrafter"/>
</dbReference>
<dbReference type="RefSeq" id="WP_052547053.1">
    <property type="nucleotide sequence ID" value="NZ_JMCC02000011.1"/>
</dbReference>
<dbReference type="SUPFAM" id="SSF52540">
    <property type="entry name" value="P-loop containing nucleoside triphosphate hydrolases"/>
    <property type="match status" value="1"/>
</dbReference>
<dbReference type="PANTHER" id="PTHR32182">
    <property type="entry name" value="DNA REPLICATION AND REPAIR PROTEIN RECF"/>
    <property type="match status" value="1"/>
</dbReference>
<gene>
    <name evidence="2" type="ORF">DB30_00717</name>
</gene>
<dbReference type="InterPro" id="IPR003959">
    <property type="entry name" value="ATPase_AAA_core"/>
</dbReference>
<accession>A0A0C2DFM6</accession>
<evidence type="ECO:0000259" key="1">
    <source>
        <dbReference type="Pfam" id="PF13304"/>
    </source>
</evidence>
<reference evidence="2 3" key="1">
    <citation type="submission" date="2014-12" db="EMBL/GenBank/DDBJ databases">
        <title>Genome assembly of Enhygromyxa salina DSM 15201.</title>
        <authorList>
            <person name="Sharma G."/>
            <person name="Subramanian S."/>
        </authorList>
    </citation>
    <scope>NUCLEOTIDE SEQUENCE [LARGE SCALE GENOMIC DNA]</scope>
    <source>
        <strain evidence="2 3">DSM 15201</strain>
    </source>
</reference>
<dbReference type="GO" id="GO:0000731">
    <property type="term" value="P:DNA synthesis involved in DNA repair"/>
    <property type="evidence" value="ECO:0007669"/>
    <property type="project" value="TreeGrafter"/>
</dbReference>
<dbReference type="Pfam" id="PF13304">
    <property type="entry name" value="AAA_21"/>
    <property type="match status" value="1"/>
</dbReference>
<proteinExistence type="predicted"/>
<dbReference type="Gene3D" id="3.40.50.300">
    <property type="entry name" value="P-loop containing nucleotide triphosphate hydrolases"/>
    <property type="match status" value="2"/>
</dbReference>